<feature type="compositionally biased region" description="Basic residues" evidence="2">
    <location>
        <begin position="846"/>
        <end position="862"/>
    </location>
</feature>
<dbReference type="Proteomes" id="UP000694044">
    <property type="component" value="Unassembled WGS sequence"/>
</dbReference>
<feature type="region of interest" description="Disordered" evidence="2">
    <location>
        <begin position="1"/>
        <end position="127"/>
    </location>
</feature>
<comment type="caution">
    <text evidence="4">The sequence shown here is derived from an EMBL/GenBank/DDBJ whole genome shotgun (WGS) entry which is preliminary data.</text>
</comment>
<feature type="compositionally biased region" description="Polar residues" evidence="2">
    <location>
        <begin position="677"/>
        <end position="686"/>
    </location>
</feature>
<feature type="compositionally biased region" description="Basic and acidic residues" evidence="2">
    <location>
        <begin position="819"/>
        <end position="845"/>
    </location>
</feature>
<dbReference type="EMBL" id="JAGDFM010000568">
    <property type="protein sequence ID" value="KAG7377152.1"/>
    <property type="molecule type" value="Genomic_DNA"/>
</dbReference>
<sequence length="1077" mass="118153">MRRATVGPGAKDGPLFPSARAPAGSSSRGRNGGLFSSSSSSSGDSDASDGENDGNQRVGAVPPLLGATARSRSANTQSNSFSGGDARRRTMFSTSTTALSSSAGAGGSGGHPTERKGLFENDEDTGDSLETFHERVKLRQSKKQSEMKALKAQLETAQQRAEEMETRLIEAIKEKEEFAIRTKECQRIIEKRNKQLMKASEKMARHSEQFELQTADLQARLAAMTAQCDQLRADAATTDKINRRERELKEQELQREVETQNKKHEKLLQAAGARLQEQQAESAALAKKLREVEQQLTTTAHQKPTAVQVVASVEYQSLMKRYEDAEAISRGLNFQLEKEQQEKKYLRKQLTALQETVGVKAAAATAASVGFLPDPILFEQRDDAGNARSSVAPVAAEAELASFDFIAAKDSAPGSPIAAAAPAPAGVSSPTSGASSPSRSRSRSRGFSASSCTDEAVKSSLRDGKRRAASAQTIKATMDPSDKSAEDKAAAANGKSVGTSVTFFEKLSSRFKRGSSPRNGLNISKTEDDGTDEATTSETGFASPLPPRQGFAHGKVLRERPRMYVAKSPSHHDDESSDSIFGSESSSSDSSDEDMPPPPPPPPISVHEPPAAFAAAPPTPVAISSQLIPSDASADADSSSLSESDDEDDARDEWGEASDKTMRLPTRFADPMETRSKPVNTGGAQTSSEFPSSSSSSSSSSDDDSDEPDVEKSQPLSVDAKKVGSQSESSSSSDSSSSDEDDTTVKIKTEVHRKVRKASLSGQGQHEMRSSRSPTSLKSREKSRSLSGGDNLHGTSKSRMNEYMEARAKKRNEKLKRKQDKEHEETKKKEEYEKEWEKMAQEERERKRKQQQTRRNGRRRPASMKTVRVSQMRQQMNTKQQQKEQKEPQVSSPLHRTDLPRPHGDDGVDADGRYPRRKSESKTSESEAEEERSSVFRTPSAENPPLPPQPTTADTELYLRQQARLRERHELQMKKRLEADEADAVRGDIHRRVEMWAFGKELLHLILTLDQISSNDALKKCQLMVVQSPDDDTVRKAYRSIIRVVHPDKLRGATIPEQLEAKELFTVLNQAFEKFKN</sequence>
<feature type="compositionally biased region" description="Basic and acidic residues" evidence="2">
    <location>
        <begin position="652"/>
        <end position="662"/>
    </location>
</feature>
<organism evidence="4 5">
    <name type="scientific">Phytophthora pseudosyringae</name>
    <dbReference type="NCBI Taxonomy" id="221518"/>
    <lineage>
        <taxon>Eukaryota</taxon>
        <taxon>Sar</taxon>
        <taxon>Stramenopiles</taxon>
        <taxon>Oomycota</taxon>
        <taxon>Peronosporomycetes</taxon>
        <taxon>Peronosporales</taxon>
        <taxon>Peronosporaceae</taxon>
        <taxon>Phytophthora</taxon>
    </lineage>
</organism>
<feature type="compositionally biased region" description="Low complexity" evidence="2">
    <location>
        <begin position="416"/>
        <end position="451"/>
    </location>
</feature>
<feature type="compositionally biased region" description="Polar residues" evidence="2">
    <location>
        <begin position="70"/>
        <end position="82"/>
    </location>
</feature>
<gene>
    <name evidence="4" type="ORF">PHYPSEUDO_012074</name>
</gene>
<feature type="compositionally biased region" description="Low complexity" evidence="2">
    <location>
        <begin position="18"/>
        <end position="45"/>
    </location>
</feature>
<feature type="compositionally biased region" description="Basic and acidic residues" evidence="2">
    <location>
        <begin position="743"/>
        <end position="752"/>
    </location>
</feature>
<dbReference type="AlphaFoldDB" id="A0A8T1V7A4"/>
<keyword evidence="5" id="KW-1185">Reference proteome</keyword>
<feature type="domain" description="J" evidence="3">
    <location>
        <begin position="1002"/>
        <end position="1077"/>
    </location>
</feature>
<evidence type="ECO:0000313" key="5">
    <source>
        <dbReference type="Proteomes" id="UP000694044"/>
    </source>
</evidence>
<evidence type="ECO:0000259" key="3">
    <source>
        <dbReference type="PROSITE" id="PS50076"/>
    </source>
</evidence>
<evidence type="ECO:0000256" key="1">
    <source>
        <dbReference type="SAM" id="Coils"/>
    </source>
</evidence>
<feature type="compositionally biased region" description="Low complexity" evidence="2">
    <location>
        <begin position="727"/>
        <end position="736"/>
    </location>
</feature>
<feature type="region of interest" description="Disordered" evidence="2">
    <location>
        <begin position="416"/>
        <end position="954"/>
    </location>
</feature>
<keyword evidence="1" id="KW-0175">Coiled coil</keyword>
<dbReference type="CDD" id="cd06257">
    <property type="entry name" value="DnaJ"/>
    <property type="match status" value="1"/>
</dbReference>
<feature type="compositionally biased region" description="Low complexity" evidence="2">
    <location>
        <begin position="630"/>
        <end position="642"/>
    </location>
</feature>
<proteinExistence type="predicted"/>
<name>A0A8T1V7A4_9STRA</name>
<dbReference type="InterPro" id="IPR001623">
    <property type="entry name" value="DnaJ_domain"/>
</dbReference>
<protein>
    <recommendedName>
        <fullName evidence="3">J domain-containing protein</fullName>
    </recommendedName>
</protein>
<evidence type="ECO:0000256" key="2">
    <source>
        <dbReference type="SAM" id="MobiDB-lite"/>
    </source>
</evidence>
<evidence type="ECO:0000313" key="4">
    <source>
        <dbReference type="EMBL" id="KAG7377152.1"/>
    </source>
</evidence>
<feature type="coiled-coil region" evidence="1">
    <location>
        <begin position="140"/>
        <end position="295"/>
    </location>
</feature>
<accession>A0A8T1V7A4</accession>
<dbReference type="OrthoDB" id="1717591at2759"/>
<feature type="compositionally biased region" description="Low complexity" evidence="2">
    <location>
        <begin position="93"/>
        <end position="103"/>
    </location>
</feature>
<feature type="compositionally biased region" description="Low complexity" evidence="2">
    <location>
        <begin position="687"/>
        <end position="700"/>
    </location>
</feature>
<dbReference type="PROSITE" id="PS50076">
    <property type="entry name" value="DNAJ_2"/>
    <property type="match status" value="1"/>
</dbReference>
<feature type="compositionally biased region" description="Low complexity" evidence="2">
    <location>
        <begin position="578"/>
        <end position="589"/>
    </location>
</feature>
<reference evidence="4" key="1">
    <citation type="submission" date="2021-02" db="EMBL/GenBank/DDBJ databases">
        <authorList>
            <person name="Palmer J.M."/>
        </authorList>
    </citation>
    <scope>NUCLEOTIDE SEQUENCE</scope>
    <source>
        <strain evidence="4">SCRP734</strain>
    </source>
</reference>
<feature type="compositionally biased region" description="Basic and acidic residues" evidence="2">
    <location>
        <begin position="480"/>
        <end position="489"/>
    </location>
</feature>
<feature type="compositionally biased region" description="Basic and acidic residues" evidence="2">
    <location>
        <begin position="895"/>
        <end position="925"/>
    </location>
</feature>
<feature type="compositionally biased region" description="Low complexity" evidence="2">
    <location>
        <begin position="871"/>
        <end position="880"/>
    </location>
</feature>
<feature type="compositionally biased region" description="Basic residues" evidence="2">
    <location>
        <begin position="808"/>
        <end position="818"/>
    </location>
</feature>
<feature type="compositionally biased region" description="Low complexity" evidence="2">
    <location>
        <begin position="605"/>
        <end position="616"/>
    </location>
</feature>